<dbReference type="AlphaFoldDB" id="B3SB81"/>
<keyword evidence="4 9" id="KW-0812">Transmembrane</keyword>
<keyword evidence="5 9" id="KW-0735">Signal-anchor</keyword>
<dbReference type="eggNOG" id="KOG3588">
    <property type="taxonomic scope" value="Eukaryota"/>
</dbReference>
<dbReference type="KEGG" id="tad:TRIADDRAFT_61522"/>
<accession>B3SB81</accession>
<evidence type="ECO:0000313" key="11">
    <source>
        <dbReference type="EMBL" id="EDV20118.1"/>
    </source>
</evidence>
<dbReference type="OMA" id="VIMIANE"/>
<sequence length="625" mass="73466">MTKISKSKLVILLSIGILYLIVLYTREFNRAQDLISMPYCQCHEGNVQEVNTRGNLCLYRWESSDNCLNHIGDLRKLSTFPHNPTVCQAIDQFQSQFDGGSHGQRIFGYIHPEVTSYYQFAIVADDGAELWLSHDTNPDNAKKIAQVDYRLFQSKQNKQQHQQISNFIRLDSRRKYWIEAIHTRATGRGFIKVGWKMSRTDPSNTYHTISRRSISLPSNYIKISRHHSPTVNSTSPRTPTIAIKSLEQLAKFNQSFHLLPRLNRRYLDEALKFCSYGRPSYVVPPERSVNVVNIMYYLSTIQHQIYGRFNPVASRNDVSNSIHEFEKEEAYRIVESLLYHINKKNKGKFELVHVHGVEQKSDRARGSRYLVDIIIKEKFRKPLYRISEYLYKYRSTDKICNLVDLQWNNKVHVYIVIMIANENINAFRFFLRQLERYYNHTHDDQFTLMVVGSSKASVQLQTQLYDSSLKRYQFVEISLERLLYARRSAFNTVLSSIRNGNSIILQYDNLHLNFPLDLMENVRKRCFPGKMAYMPISFRFQCGAKDQNLSGYWQGHHFNLAAYYLSDYKKLNQSEKADRFHLQGEDAQLAIKLLMKQLEIERLHYPGLYQFNDQQITLLKKQLLF</sequence>
<dbReference type="RefSeq" id="XP_002117502.1">
    <property type="nucleotide sequence ID" value="XM_002117466.1"/>
</dbReference>
<evidence type="ECO:0000256" key="4">
    <source>
        <dbReference type="ARBA" id="ARBA00022692"/>
    </source>
</evidence>
<evidence type="ECO:0000256" key="7">
    <source>
        <dbReference type="ARBA" id="ARBA00023034"/>
    </source>
</evidence>
<evidence type="ECO:0000256" key="3">
    <source>
        <dbReference type="ARBA" id="ARBA00022679"/>
    </source>
</evidence>
<name>B3SB81_TRIAD</name>
<feature type="domain" description="PA14" evidence="10">
    <location>
        <begin position="51"/>
        <end position="210"/>
    </location>
</feature>
<dbReference type="CTD" id="6758658"/>
<evidence type="ECO:0000256" key="8">
    <source>
        <dbReference type="ARBA" id="ARBA00023136"/>
    </source>
</evidence>
<evidence type="ECO:0000256" key="1">
    <source>
        <dbReference type="ARBA" id="ARBA00004447"/>
    </source>
</evidence>
<gene>
    <name evidence="11" type="ORF">TRIADDRAFT_61522</name>
</gene>
<evidence type="ECO:0000256" key="6">
    <source>
        <dbReference type="ARBA" id="ARBA00022989"/>
    </source>
</evidence>
<dbReference type="InterPro" id="IPR051227">
    <property type="entry name" value="CS_glycosyltransferase"/>
</dbReference>
<dbReference type="EMBL" id="DS985263">
    <property type="protein sequence ID" value="EDV20118.1"/>
    <property type="molecule type" value="Genomic_DNA"/>
</dbReference>
<protein>
    <recommendedName>
        <fullName evidence="9">Hexosyltransferase</fullName>
        <ecNumber evidence="9">2.4.1.-</ecNumber>
    </recommendedName>
</protein>
<evidence type="ECO:0000313" key="12">
    <source>
        <dbReference type="Proteomes" id="UP000009022"/>
    </source>
</evidence>
<dbReference type="HOGENOM" id="CLU_437651_0_0_1"/>
<dbReference type="GO" id="GO:0032580">
    <property type="term" value="C:Golgi cisterna membrane"/>
    <property type="evidence" value="ECO:0007669"/>
    <property type="project" value="UniProtKB-SubCell"/>
</dbReference>
<dbReference type="InParanoid" id="B3SB81"/>
<dbReference type="Proteomes" id="UP000009022">
    <property type="component" value="Unassembled WGS sequence"/>
</dbReference>
<feature type="transmembrane region" description="Helical" evidence="9">
    <location>
        <begin position="9"/>
        <end position="26"/>
    </location>
</feature>
<dbReference type="InterPro" id="IPR011658">
    <property type="entry name" value="PA14_dom"/>
</dbReference>
<dbReference type="Pfam" id="PF05679">
    <property type="entry name" value="CHGN"/>
    <property type="match status" value="1"/>
</dbReference>
<dbReference type="EC" id="2.4.1.-" evidence="9"/>
<dbReference type="Pfam" id="PF07691">
    <property type="entry name" value="PA14"/>
    <property type="match status" value="1"/>
</dbReference>
<proteinExistence type="inferred from homology"/>
<dbReference type="OrthoDB" id="120976at2759"/>
<evidence type="ECO:0000256" key="2">
    <source>
        <dbReference type="ARBA" id="ARBA00009239"/>
    </source>
</evidence>
<keyword evidence="6 9" id="KW-1133">Transmembrane helix</keyword>
<dbReference type="GeneID" id="6758658"/>
<dbReference type="PANTHER" id="PTHR12369">
    <property type="entry name" value="CHONDROITIN SYNTHASE"/>
    <property type="match status" value="1"/>
</dbReference>
<dbReference type="InterPro" id="IPR037524">
    <property type="entry name" value="PA14/GLEYA"/>
</dbReference>
<comment type="similarity">
    <text evidence="2 9">Belongs to the chondroitin N-acetylgalactosaminyltransferase family.</text>
</comment>
<reference evidence="11 12" key="1">
    <citation type="journal article" date="2008" name="Nature">
        <title>The Trichoplax genome and the nature of placozoans.</title>
        <authorList>
            <person name="Srivastava M."/>
            <person name="Begovic E."/>
            <person name="Chapman J."/>
            <person name="Putnam N.H."/>
            <person name="Hellsten U."/>
            <person name="Kawashima T."/>
            <person name="Kuo A."/>
            <person name="Mitros T."/>
            <person name="Salamov A."/>
            <person name="Carpenter M.L."/>
            <person name="Signorovitch A.Y."/>
            <person name="Moreno M.A."/>
            <person name="Kamm K."/>
            <person name="Grimwood J."/>
            <person name="Schmutz J."/>
            <person name="Shapiro H."/>
            <person name="Grigoriev I.V."/>
            <person name="Buss L.W."/>
            <person name="Schierwater B."/>
            <person name="Dellaporta S.L."/>
            <person name="Rokhsar D.S."/>
        </authorList>
    </citation>
    <scope>NUCLEOTIDE SEQUENCE [LARGE SCALE GENOMIC DNA]</scope>
    <source>
        <strain evidence="11 12">Grell-BS-1999</strain>
    </source>
</reference>
<keyword evidence="7 9" id="KW-0333">Golgi apparatus</keyword>
<evidence type="ECO:0000256" key="5">
    <source>
        <dbReference type="ARBA" id="ARBA00022968"/>
    </source>
</evidence>
<evidence type="ECO:0000259" key="10">
    <source>
        <dbReference type="PROSITE" id="PS51820"/>
    </source>
</evidence>
<dbReference type="PROSITE" id="PS51820">
    <property type="entry name" value="PA14"/>
    <property type="match status" value="1"/>
</dbReference>
<keyword evidence="8 9" id="KW-0472">Membrane</keyword>
<keyword evidence="12" id="KW-1185">Reference proteome</keyword>
<dbReference type="InterPro" id="IPR008428">
    <property type="entry name" value="Chond_GalNAc"/>
</dbReference>
<dbReference type="GO" id="GO:0008376">
    <property type="term" value="F:acetylgalactosaminyltransferase activity"/>
    <property type="evidence" value="ECO:0000318"/>
    <property type="project" value="GO_Central"/>
</dbReference>
<comment type="subcellular location">
    <subcellularLocation>
        <location evidence="1 9">Golgi apparatus</location>
        <location evidence="1 9">Golgi stack membrane</location>
        <topology evidence="1 9">Single-pass type II membrane protein</topology>
    </subcellularLocation>
</comment>
<organism evidence="11 12">
    <name type="scientific">Trichoplax adhaerens</name>
    <name type="common">Trichoplax reptans</name>
    <dbReference type="NCBI Taxonomy" id="10228"/>
    <lineage>
        <taxon>Eukaryota</taxon>
        <taxon>Metazoa</taxon>
        <taxon>Placozoa</taxon>
        <taxon>Uniplacotomia</taxon>
        <taxon>Trichoplacea</taxon>
        <taxon>Trichoplacidae</taxon>
        <taxon>Trichoplax</taxon>
    </lineage>
</organism>
<keyword evidence="3 9" id="KW-0808">Transferase</keyword>
<dbReference type="PhylomeDB" id="B3SB81"/>
<dbReference type="PANTHER" id="PTHR12369:SF5">
    <property type="entry name" value="HEXOSYLTRANSFERASE"/>
    <property type="match status" value="1"/>
</dbReference>
<evidence type="ECO:0000256" key="9">
    <source>
        <dbReference type="RuleBase" id="RU364016"/>
    </source>
</evidence>
<dbReference type="Gene3D" id="2.60.120.1560">
    <property type="match status" value="1"/>
</dbReference>